<dbReference type="GO" id="GO:0009543">
    <property type="term" value="C:chloroplast thylakoid lumen"/>
    <property type="evidence" value="ECO:0007669"/>
    <property type="project" value="UniProtKB-SubCell"/>
</dbReference>
<dbReference type="InterPro" id="IPR000866">
    <property type="entry name" value="AhpC/TSA"/>
</dbReference>
<keyword evidence="11" id="KW-0676">Redox-active center</keyword>
<accession>A0A2K1JX47</accession>
<evidence type="ECO:0000256" key="14">
    <source>
        <dbReference type="ARBA" id="ARBA00042163"/>
    </source>
</evidence>
<keyword evidence="19" id="KW-1185">Reference proteome</keyword>
<evidence type="ECO:0000256" key="13">
    <source>
        <dbReference type="ARBA" id="ARBA00038489"/>
    </source>
</evidence>
<reference evidence="17 19" key="1">
    <citation type="journal article" date="2008" name="Science">
        <title>The Physcomitrella genome reveals evolutionary insights into the conquest of land by plants.</title>
        <authorList>
            <person name="Rensing S."/>
            <person name="Lang D."/>
            <person name="Zimmer A."/>
            <person name="Terry A."/>
            <person name="Salamov A."/>
            <person name="Shapiro H."/>
            <person name="Nishiyama T."/>
            <person name="Perroud P.-F."/>
            <person name="Lindquist E."/>
            <person name="Kamisugi Y."/>
            <person name="Tanahashi T."/>
            <person name="Sakakibara K."/>
            <person name="Fujita T."/>
            <person name="Oishi K."/>
            <person name="Shin-I T."/>
            <person name="Kuroki Y."/>
            <person name="Toyoda A."/>
            <person name="Suzuki Y."/>
            <person name="Hashimoto A."/>
            <person name="Yamaguchi K."/>
            <person name="Sugano A."/>
            <person name="Kohara Y."/>
            <person name="Fujiyama A."/>
            <person name="Anterola A."/>
            <person name="Aoki S."/>
            <person name="Ashton N."/>
            <person name="Barbazuk W.B."/>
            <person name="Barker E."/>
            <person name="Bennetzen J."/>
            <person name="Bezanilla M."/>
            <person name="Blankenship R."/>
            <person name="Cho S.H."/>
            <person name="Dutcher S."/>
            <person name="Estelle M."/>
            <person name="Fawcett J.A."/>
            <person name="Gundlach H."/>
            <person name="Hanada K."/>
            <person name="Heyl A."/>
            <person name="Hicks K.A."/>
            <person name="Hugh J."/>
            <person name="Lohr M."/>
            <person name="Mayer K."/>
            <person name="Melkozernov A."/>
            <person name="Murata T."/>
            <person name="Nelson D."/>
            <person name="Pils B."/>
            <person name="Prigge M."/>
            <person name="Reiss B."/>
            <person name="Renner T."/>
            <person name="Rombauts S."/>
            <person name="Rushton P."/>
            <person name="Sanderfoot A."/>
            <person name="Schween G."/>
            <person name="Shiu S.-H."/>
            <person name="Stueber K."/>
            <person name="Theodoulou F.L."/>
            <person name="Tu H."/>
            <person name="Van de Peer Y."/>
            <person name="Verrier P.J."/>
            <person name="Waters E."/>
            <person name="Wood A."/>
            <person name="Yang L."/>
            <person name="Cove D."/>
            <person name="Cuming A."/>
            <person name="Hasebe M."/>
            <person name="Lucas S."/>
            <person name="Mishler D.B."/>
            <person name="Reski R."/>
            <person name="Grigoriev I."/>
            <person name="Quatrano R.S."/>
            <person name="Boore J.L."/>
        </authorList>
    </citation>
    <scope>NUCLEOTIDE SEQUENCE [LARGE SCALE GENOMIC DNA]</scope>
    <source>
        <strain evidence="18 19">cv. Gransden 2004</strain>
    </source>
</reference>
<evidence type="ECO:0000256" key="4">
    <source>
        <dbReference type="ARBA" id="ARBA00022559"/>
    </source>
</evidence>
<comment type="catalytic activity">
    <reaction evidence="15">
        <text>a hydroperoxide + [thioredoxin]-dithiol = an alcohol + [thioredoxin]-disulfide + H2O</text>
        <dbReference type="Rhea" id="RHEA:62620"/>
        <dbReference type="Rhea" id="RHEA-COMP:10698"/>
        <dbReference type="Rhea" id="RHEA-COMP:10700"/>
        <dbReference type="ChEBI" id="CHEBI:15377"/>
        <dbReference type="ChEBI" id="CHEBI:29950"/>
        <dbReference type="ChEBI" id="CHEBI:30879"/>
        <dbReference type="ChEBI" id="CHEBI:35924"/>
        <dbReference type="ChEBI" id="CHEBI:50058"/>
        <dbReference type="EC" id="1.11.1.24"/>
    </reaction>
</comment>
<dbReference type="InterPro" id="IPR013766">
    <property type="entry name" value="Thioredoxin_domain"/>
</dbReference>
<dbReference type="GO" id="GO:0005737">
    <property type="term" value="C:cytoplasm"/>
    <property type="evidence" value="ECO:0000318"/>
    <property type="project" value="GO_Central"/>
</dbReference>
<dbReference type="OrthoDB" id="338622at2759"/>
<dbReference type="Gramene" id="Pp3c10_380V3.1">
    <property type="protein sequence ID" value="Pp3c10_380V3.1"/>
    <property type="gene ID" value="Pp3c10_380"/>
</dbReference>
<dbReference type="CDD" id="cd03017">
    <property type="entry name" value="PRX_BCP"/>
    <property type="match status" value="1"/>
</dbReference>
<organism evidence="17">
    <name type="scientific">Physcomitrium patens</name>
    <name type="common">Spreading-leaved earth moss</name>
    <name type="synonym">Physcomitrella patens</name>
    <dbReference type="NCBI Taxonomy" id="3218"/>
    <lineage>
        <taxon>Eukaryota</taxon>
        <taxon>Viridiplantae</taxon>
        <taxon>Streptophyta</taxon>
        <taxon>Embryophyta</taxon>
        <taxon>Bryophyta</taxon>
        <taxon>Bryophytina</taxon>
        <taxon>Bryopsida</taxon>
        <taxon>Funariidae</taxon>
        <taxon>Funariales</taxon>
        <taxon>Funariaceae</taxon>
        <taxon>Physcomitrium</taxon>
    </lineage>
</organism>
<reference evidence="18" key="3">
    <citation type="submission" date="2020-12" db="UniProtKB">
        <authorList>
            <consortium name="EnsemblPlants"/>
        </authorList>
    </citation>
    <scope>IDENTIFICATION</scope>
</reference>
<evidence type="ECO:0000313" key="17">
    <source>
        <dbReference type="EMBL" id="PNR46113.1"/>
    </source>
</evidence>
<dbReference type="PANTHER" id="PTHR42801">
    <property type="entry name" value="THIOREDOXIN-DEPENDENT PEROXIDE REDUCTASE"/>
    <property type="match status" value="1"/>
</dbReference>
<dbReference type="Pfam" id="PF00578">
    <property type="entry name" value="AhpC-TSA"/>
    <property type="match status" value="1"/>
</dbReference>
<evidence type="ECO:0000256" key="1">
    <source>
        <dbReference type="ARBA" id="ARBA00004456"/>
    </source>
</evidence>
<dbReference type="Gene3D" id="3.40.30.10">
    <property type="entry name" value="Glutaredoxin"/>
    <property type="match status" value="1"/>
</dbReference>
<protein>
    <recommendedName>
        <fullName evidence="2">thioredoxin-dependent peroxiredoxin</fullName>
        <ecNumber evidence="2">1.11.1.24</ecNumber>
    </recommendedName>
    <alternativeName>
        <fullName evidence="12">Thioredoxin peroxidase</fullName>
    </alternativeName>
    <alternativeName>
        <fullName evidence="14">Thioredoxin-dependent peroxiredoxin Q</fullName>
    </alternativeName>
</protein>
<dbReference type="Proteomes" id="UP000006727">
    <property type="component" value="Chromosome 10"/>
</dbReference>
<keyword evidence="6" id="KW-0049">Antioxidant</keyword>
<dbReference type="FunFam" id="3.40.30.10:FF:000122">
    <property type="entry name" value="Peroxiredoxin Q chloroplastic"/>
    <property type="match status" value="1"/>
</dbReference>
<evidence type="ECO:0000256" key="7">
    <source>
        <dbReference type="ARBA" id="ARBA00022946"/>
    </source>
</evidence>
<dbReference type="GO" id="GO:0045454">
    <property type="term" value="P:cell redox homeostasis"/>
    <property type="evidence" value="ECO:0000318"/>
    <property type="project" value="GO_Central"/>
</dbReference>
<evidence type="ECO:0000256" key="11">
    <source>
        <dbReference type="ARBA" id="ARBA00023284"/>
    </source>
</evidence>
<dbReference type="GeneID" id="112287191"/>
<dbReference type="GO" id="GO:0009535">
    <property type="term" value="C:chloroplast thylakoid membrane"/>
    <property type="evidence" value="ECO:0000318"/>
    <property type="project" value="GO_Central"/>
</dbReference>
<reference evidence="17 19" key="2">
    <citation type="journal article" date="2018" name="Plant J.">
        <title>The Physcomitrella patens chromosome-scale assembly reveals moss genome structure and evolution.</title>
        <authorList>
            <person name="Lang D."/>
            <person name="Ullrich K.K."/>
            <person name="Murat F."/>
            <person name="Fuchs J."/>
            <person name="Jenkins J."/>
            <person name="Haas F.B."/>
            <person name="Piednoel M."/>
            <person name="Gundlach H."/>
            <person name="Van Bel M."/>
            <person name="Meyberg R."/>
            <person name="Vives C."/>
            <person name="Morata J."/>
            <person name="Symeonidi A."/>
            <person name="Hiss M."/>
            <person name="Muchero W."/>
            <person name="Kamisugi Y."/>
            <person name="Saleh O."/>
            <person name="Blanc G."/>
            <person name="Decker E.L."/>
            <person name="van Gessel N."/>
            <person name="Grimwood J."/>
            <person name="Hayes R.D."/>
            <person name="Graham S.W."/>
            <person name="Gunter L.E."/>
            <person name="McDaniel S.F."/>
            <person name="Hoernstein S.N.W."/>
            <person name="Larsson A."/>
            <person name="Li F.W."/>
            <person name="Perroud P.F."/>
            <person name="Phillips J."/>
            <person name="Ranjan P."/>
            <person name="Rokshar D.S."/>
            <person name="Rothfels C.J."/>
            <person name="Schneider L."/>
            <person name="Shu S."/>
            <person name="Stevenson D.W."/>
            <person name="Thummler F."/>
            <person name="Tillich M."/>
            <person name="Villarreal Aguilar J.C."/>
            <person name="Widiez T."/>
            <person name="Wong G.K."/>
            <person name="Wymore A."/>
            <person name="Zhang Y."/>
            <person name="Zimmer A.D."/>
            <person name="Quatrano R.S."/>
            <person name="Mayer K.F.X."/>
            <person name="Goodstein D."/>
            <person name="Casacuberta J.M."/>
            <person name="Vandepoele K."/>
            <person name="Reski R."/>
            <person name="Cuming A.C."/>
            <person name="Tuskan G.A."/>
            <person name="Maumus F."/>
            <person name="Salse J."/>
            <person name="Schmutz J."/>
            <person name="Rensing S.A."/>
        </authorList>
    </citation>
    <scope>NUCLEOTIDE SEQUENCE [LARGE SCALE GENOMIC DNA]</scope>
    <source>
        <strain evidence="18 19">cv. Gransden 2004</strain>
    </source>
</reference>
<dbReference type="PaxDb" id="3218-PP1S95_45V6.1"/>
<evidence type="ECO:0000256" key="15">
    <source>
        <dbReference type="ARBA" id="ARBA00049091"/>
    </source>
</evidence>
<dbReference type="RefSeq" id="XP_024385721.1">
    <property type="nucleotide sequence ID" value="XM_024529953.2"/>
</dbReference>
<evidence type="ECO:0000256" key="3">
    <source>
        <dbReference type="ARBA" id="ARBA00022528"/>
    </source>
</evidence>
<dbReference type="GO" id="GO:0034599">
    <property type="term" value="P:cellular response to oxidative stress"/>
    <property type="evidence" value="ECO:0000318"/>
    <property type="project" value="GO_Central"/>
</dbReference>
<dbReference type="PROSITE" id="PS51352">
    <property type="entry name" value="THIOREDOXIN_2"/>
    <property type="match status" value="1"/>
</dbReference>
<dbReference type="Gramene" id="Pp3c10_380V3.2">
    <property type="protein sequence ID" value="Pp3c10_380V3.2"/>
    <property type="gene ID" value="Pp3c10_380"/>
</dbReference>
<evidence type="ECO:0000256" key="9">
    <source>
        <dbReference type="ARBA" id="ARBA00023078"/>
    </source>
</evidence>
<keyword evidence="7" id="KW-0809">Transit peptide</keyword>
<keyword evidence="10" id="KW-1015">Disulfide bond</keyword>
<evidence type="ECO:0000256" key="10">
    <source>
        <dbReference type="ARBA" id="ARBA00023157"/>
    </source>
</evidence>
<evidence type="ECO:0000256" key="6">
    <source>
        <dbReference type="ARBA" id="ARBA00022862"/>
    </source>
</evidence>
<evidence type="ECO:0000313" key="19">
    <source>
        <dbReference type="Proteomes" id="UP000006727"/>
    </source>
</evidence>
<keyword evidence="3" id="KW-0150">Chloroplast</keyword>
<dbReference type="OMA" id="MNTHADR"/>
<dbReference type="InterPro" id="IPR036249">
    <property type="entry name" value="Thioredoxin-like_sf"/>
</dbReference>
<evidence type="ECO:0000256" key="8">
    <source>
        <dbReference type="ARBA" id="ARBA00023002"/>
    </source>
</evidence>
<dbReference type="AlphaFoldDB" id="A0A2K1JX47"/>
<evidence type="ECO:0000256" key="12">
    <source>
        <dbReference type="ARBA" id="ARBA00032824"/>
    </source>
</evidence>
<dbReference type="KEGG" id="ppp:112287191"/>
<dbReference type="STRING" id="3218.A0A2K1JX47"/>
<keyword evidence="9" id="KW-0793">Thylakoid</keyword>
<dbReference type="InterPro" id="IPR050924">
    <property type="entry name" value="Peroxiredoxin_BCP/PrxQ"/>
</dbReference>
<dbReference type="FunCoup" id="A0A2K1JX47">
    <property type="interactions" value="1345"/>
</dbReference>
<dbReference type="SUPFAM" id="SSF52833">
    <property type="entry name" value="Thioredoxin-like"/>
    <property type="match status" value="1"/>
</dbReference>
<dbReference type="EMBL" id="ABEU02000010">
    <property type="protein sequence ID" value="PNR46113.1"/>
    <property type="molecule type" value="Genomic_DNA"/>
</dbReference>
<feature type="domain" description="Thioredoxin" evidence="16">
    <location>
        <begin position="73"/>
        <end position="219"/>
    </location>
</feature>
<dbReference type="GO" id="GO:0008379">
    <property type="term" value="F:thioredoxin peroxidase activity"/>
    <property type="evidence" value="ECO:0000318"/>
    <property type="project" value="GO_Central"/>
</dbReference>
<comment type="similarity">
    <text evidence="13">Belongs to the peroxiredoxin family. BCP/PrxQ subfamily.</text>
</comment>
<keyword evidence="8" id="KW-0560">Oxidoreductase</keyword>
<dbReference type="EnsemblPlants" id="Pp3c10_380V3.2">
    <property type="protein sequence ID" value="Pp3c10_380V3.2"/>
    <property type="gene ID" value="Pp3c10_380"/>
</dbReference>
<name>A0A2K1JX47_PHYPA</name>
<evidence type="ECO:0000256" key="5">
    <source>
        <dbReference type="ARBA" id="ARBA00022640"/>
    </source>
</evidence>
<evidence type="ECO:0000313" key="18">
    <source>
        <dbReference type="EnsemblPlants" id="Pp3c10_380V3.1"/>
    </source>
</evidence>
<sequence length="219" mass="23632">MATSASCSLAIAAAGAANTSQPTRNHGTARPVASATFVNSELFSSKAGLSARVAGASFHVKSRHTSPLTICKISKGDIVPPVGLKDEEGKLVNLDKFRGKPLVLYFYPADESPACTRQACSFRDSYEKFKKAGAEVVGVSGDTPESHKAFKAKYRLPFTLLSDDGNKLRKDWGVPSDLFGALAGRQTYVIDKDGKVQFIFNNQFEPEKHIAETLNFLKG</sequence>
<dbReference type="EC" id="1.11.1.24" evidence="2"/>
<evidence type="ECO:0000259" key="16">
    <source>
        <dbReference type="PROSITE" id="PS51352"/>
    </source>
</evidence>
<dbReference type="EnsemblPlants" id="Pp3c10_380V3.1">
    <property type="protein sequence ID" value="Pp3c10_380V3.1"/>
    <property type="gene ID" value="Pp3c10_380"/>
</dbReference>
<comment type="subcellular location">
    <subcellularLocation>
        <location evidence="1">Plastid</location>
        <location evidence="1">Chloroplast thylakoid lumen</location>
    </subcellularLocation>
</comment>
<evidence type="ECO:0000256" key="2">
    <source>
        <dbReference type="ARBA" id="ARBA00013017"/>
    </source>
</evidence>
<dbReference type="PANTHER" id="PTHR42801:SF4">
    <property type="entry name" value="AHPC_TSA FAMILY PROTEIN"/>
    <property type="match status" value="1"/>
</dbReference>
<keyword evidence="4" id="KW-0575">Peroxidase</keyword>
<keyword evidence="5" id="KW-0934">Plastid</keyword>
<gene>
    <name evidence="18" type="primary">LOC112287191</name>
    <name evidence="17" type="ORF">PHYPA_013232</name>
</gene>
<proteinExistence type="inferred from homology"/>